<protein>
    <submittedName>
        <fullName evidence="1">Uncharacterized protein</fullName>
    </submittedName>
</protein>
<comment type="caution">
    <text evidence="1">The sequence shown here is derived from an EMBL/GenBank/DDBJ whole genome shotgun (WGS) entry which is preliminary data.</text>
</comment>
<evidence type="ECO:0000313" key="2">
    <source>
        <dbReference type="Proteomes" id="UP001430953"/>
    </source>
</evidence>
<evidence type="ECO:0000313" key="1">
    <source>
        <dbReference type="EMBL" id="KAL0115780.1"/>
    </source>
</evidence>
<keyword evidence="2" id="KW-1185">Reference proteome</keyword>
<organism evidence="1 2">
    <name type="scientific">Cardiocondyla obscurior</name>
    <dbReference type="NCBI Taxonomy" id="286306"/>
    <lineage>
        <taxon>Eukaryota</taxon>
        <taxon>Metazoa</taxon>
        <taxon>Ecdysozoa</taxon>
        <taxon>Arthropoda</taxon>
        <taxon>Hexapoda</taxon>
        <taxon>Insecta</taxon>
        <taxon>Pterygota</taxon>
        <taxon>Neoptera</taxon>
        <taxon>Endopterygota</taxon>
        <taxon>Hymenoptera</taxon>
        <taxon>Apocrita</taxon>
        <taxon>Aculeata</taxon>
        <taxon>Formicoidea</taxon>
        <taxon>Formicidae</taxon>
        <taxon>Myrmicinae</taxon>
        <taxon>Cardiocondyla</taxon>
    </lineage>
</organism>
<reference evidence="1 2" key="1">
    <citation type="submission" date="2023-03" db="EMBL/GenBank/DDBJ databases">
        <title>High recombination rates correlate with genetic variation in Cardiocondyla obscurior ants.</title>
        <authorList>
            <person name="Errbii M."/>
        </authorList>
    </citation>
    <scope>NUCLEOTIDE SEQUENCE [LARGE SCALE GENOMIC DNA]</scope>
    <source>
        <strain evidence="1">Alpha-2009</strain>
        <tissue evidence="1">Whole body</tissue>
    </source>
</reference>
<gene>
    <name evidence="1" type="ORF">PUN28_010958</name>
</gene>
<sequence>MEGSCCEYYASWTEDGAARAQIISYPYSEGWEDPRPCFLKEDFRSIGHQRSNPTDHHKTPLLRIGQKITPRILSKQNLRFALIISEKEIAATADNHEPLPVHRSSRELRHSIRASCFIIRIFKSGVPYLIACNRVNSPGRECREFPVRGRMTRHDPTERRRRPRKGILLWRSNSKDYYKTPLLRIDQIGQLHGFF</sequence>
<dbReference type="Proteomes" id="UP001430953">
    <property type="component" value="Unassembled WGS sequence"/>
</dbReference>
<proteinExistence type="predicted"/>
<name>A0AAW2FL20_9HYME</name>
<accession>A0AAW2FL20</accession>
<dbReference type="AlphaFoldDB" id="A0AAW2FL20"/>
<dbReference type="EMBL" id="JADYXP020000010">
    <property type="protein sequence ID" value="KAL0115780.1"/>
    <property type="molecule type" value="Genomic_DNA"/>
</dbReference>